<reference evidence="1 2" key="1">
    <citation type="submission" date="2011-01" db="EMBL/GenBank/DDBJ databases">
        <title>Complete sequence of chromosome of Streptomyces flavogriseus ATCC 33331.</title>
        <authorList>
            <consortium name="US DOE Joint Genome Institute"/>
            <person name="Lucas S."/>
            <person name="Copeland A."/>
            <person name="Lapidus A."/>
            <person name="Cheng J.-F."/>
            <person name="Goodwin L."/>
            <person name="Pitluck S."/>
            <person name="Davenport K."/>
            <person name="Detter J.C."/>
            <person name="Han C."/>
            <person name="Tapia R."/>
            <person name="Land M."/>
            <person name="Hauser L."/>
            <person name="Kyrpides N."/>
            <person name="Ivanova N."/>
            <person name="Ovchinnikova G."/>
            <person name="Pagani I."/>
            <person name="Brumm P."/>
            <person name="Mead D."/>
            <person name="Woyke T."/>
        </authorList>
    </citation>
    <scope>NUCLEOTIDE SEQUENCE [LARGE SCALE GENOMIC DNA]</scope>
    <source>
        <strain evidence="2">ATCC 33331 / IAF-45CD</strain>
    </source>
</reference>
<evidence type="ECO:0000313" key="2">
    <source>
        <dbReference type="Proteomes" id="UP000002066"/>
    </source>
</evidence>
<sequence>MADNTARNTEEQEFPEVEVKVSPVAERARATFAKTHNRAGVPDFTQMFGDSVK</sequence>
<dbReference type="Proteomes" id="UP000002066">
    <property type="component" value="Chromosome"/>
</dbReference>
<gene>
    <name evidence="1" type="ordered locus">Sfla_5424</name>
</gene>
<evidence type="ECO:0000313" key="1">
    <source>
        <dbReference type="EMBL" id="ADW06821.1"/>
    </source>
</evidence>
<dbReference type="AlphaFoldDB" id="A0A8D3WNC9"/>
<organism evidence="1 2">
    <name type="scientific">Streptomyces pratensis (strain ATCC 33331 / IAF-45CD)</name>
    <dbReference type="NCBI Taxonomy" id="591167"/>
    <lineage>
        <taxon>Bacteria</taxon>
        <taxon>Bacillati</taxon>
        <taxon>Actinomycetota</taxon>
        <taxon>Actinomycetes</taxon>
        <taxon>Kitasatosporales</taxon>
        <taxon>Streptomycetaceae</taxon>
        <taxon>Streptomyces</taxon>
    </lineage>
</organism>
<dbReference type="EMBL" id="CP002475">
    <property type="protein sequence ID" value="ADW06821.1"/>
    <property type="molecule type" value="Genomic_DNA"/>
</dbReference>
<name>A0A8D3WNC9_STRFA</name>
<protein>
    <submittedName>
        <fullName evidence="1">Uncharacterized protein</fullName>
    </submittedName>
</protein>
<accession>A0A8D3WNC9</accession>
<proteinExistence type="predicted"/>
<dbReference type="KEGG" id="sfa:Sfla_5424"/>